<feature type="coiled-coil region" evidence="1">
    <location>
        <begin position="545"/>
        <end position="621"/>
    </location>
</feature>
<proteinExistence type="predicted"/>
<organism evidence="3 4">
    <name type="scientific">Acanthaster planci</name>
    <name type="common">Crown-of-thorns starfish</name>
    <dbReference type="NCBI Taxonomy" id="133434"/>
    <lineage>
        <taxon>Eukaryota</taxon>
        <taxon>Metazoa</taxon>
        <taxon>Echinodermata</taxon>
        <taxon>Eleutherozoa</taxon>
        <taxon>Asterozoa</taxon>
        <taxon>Asteroidea</taxon>
        <taxon>Valvatacea</taxon>
        <taxon>Valvatida</taxon>
        <taxon>Acanthasteridae</taxon>
        <taxon>Acanthaster</taxon>
    </lineage>
</organism>
<protein>
    <submittedName>
        <fullName evidence="4">Proteoglycan 4-like</fullName>
    </submittedName>
</protein>
<feature type="region of interest" description="Disordered" evidence="2">
    <location>
        <begin position="135"/>
        <end position="313"/>
    </location>
</feature>
<feature type="compositionally biased region" description="Low complexity" evidence="2">
    <location>
        <begin position="277"/>
        <end position="313"/>
    </location>
</feature>
<sequence length="664" mass="72838">MLLESTHDEIYSLTALNRFWIPQVTEVPLDVVRRGGITFLKMSVTVPFNISTQIGPYPIIYNTPRSMEPKTPPKPLPKRKPGHQSKHIYDRVPLEGSLFKKSYSPVMYPKKLTPAPPGKLVPNLLNILTINTQREGSETSVENPISAAPDKPALVPPEEGITSLASSPTQGMQSENKPTPPIKNKAKRQGCPNLEEEVGPEPFPHAEKHKDGDTKHLPSQEESPGCEEEVAAEKKNAYHESAKCEEVDGSISSQLENSISKEQDTESIKADSGSLFSSTLRSTTCSASSACSSSSSSSSASSTSSNTSSESSNSSIAKAFFNTPHLGSSTPKRINSPKNYTPVENLYDSWRLDIAAKSEGTTPPANAVDPVQRPKKCSGYYAEISDYMSTAALGSSRNPTENQAVVLPPPLQFCNSHRKVKEKVLYVNLPAHVTNITSQTTEHAVEDQQVDTIIVNGYADPQDELMNESRGYENGSLSAYTKIEDGANPYETPLDMATAATQTEQEVVTVSCECGEFLCLPAEMEEIVAQLKHEQNMRMVSEQLVKMVEVEIKELKEDLLAKKTDLVRALEEKQSAQGELREATKIAAQYKIQIDELEKDLTQAKAEIAKLEERVAIDSNQDSRANVNGKQWKQNCLVPVPGALRRTTGTRNWLAAAAARVRLR</sequence>
<evidence type="ECO:0000256" key="2">
    <source>
        <dbReference type="SAM" id="MobiDB-lite"/>
    </source>
</evidence>
<feature type="compositionally biased region" description="Basic and acidic residues" evidence="2">
    <location>
        <begin position="204"/>
        <end position="219"/>
    </location>
</feature>
<keyword evidence="3" id="KW-1185">Reference proteome</keyword>
<keyword evidence="1" id="KW-0175">Coiled coil</keyword>
<feature type="compositionally biased region" description="Polar residues" evidence="2">
    <location>
        <begin position="163"/>
        <end position="177"/>
    </location>
</feature>
<evidence type="ECO:0000313" key="3">
    <source>
        <dbReference type="Proteomes" id="UP000694845"/>
    </source>
</evidence>
<dbReference type="AlphaFoldDB" id="A0A8B8A2T7"/>
<gene>
    <name evidence="4" type="primary">LOC110991120</name>
</gene>
<evidence type="ECO:0000313" key="4">
    <source>
        <dbReference type="RefSeq" id="XP_022111994.1"/>
    </source>
</evidence>
<accession>A0A8B8A2T7</accession>
<reference evidence="4" key="1">
    <citation type="submission" date="2025-08" db="UniProtKB">
        <authorList>
            <consortium name="RefSeq"/>
        </authorList>
    </citation>
    <scope>IDENTIFICATION</scope>
</reference>
<dbReference type="Proteomes" id="UP000694845">
    <property type="component" value="Unplaced"/>
</dbReference>
<dbReference type="RefSeq" id="XP_022111994.1">
    <property type="nucleotide sequence ID" value="XM_022256302.1"/>
</dbReference>
<dbReference type="OrthoDB" id="10500478at2759"/>
<feature type="compositionally biased region" description="Basic and acidic residues" evidence="2">
    <location>
        <begin position="231"/>
        <end position="246"/>
    </location>
</feature>
<feature type="region of interest" description="Disordered" evidence="2">
    <location>
        <begin position="63"/>
        <end position="84"/>
    </location>
</feature>
<dbReference type="GeneID" id="110991120"/>
<evidence type="ECO:0000256" key="1">
    <source>
        <dbReference type="SAM" id="Coils"/>
    </source>
</evidence>
<dbReference type="KEGG" id="aplc:110991120"/>
<name>A0A8B8A2T7_ACAPL</name>
<feature type="compositionally biased region" description="Basic and acidic residues" evidence="2">
    <location>
        <begin position="259"/>
        <end position="269"/>
    </location>
</feature>